<protein>
    <submittedName>
        <fullName evidence="1">Uncharacterized protein</fullName>
    </submittedName>
</protein>
<organism evidence="1">
    <name type="scientific">Tanacetum cinerariifolium</name>
    <name type="common">Dalmatian daisy</name>
    <name type="synonym">Chrysanthemum cinerariifolium</name>
    <dbReference type="NCBI Taxonomy" id="118510"/>
    <lineage>
        <taxon>Eukaryota</taxon>
        <taxon>Viridiplantae</taxon>
        <taxon>Streptophyta</taxon>
        <taxon>Embryophyta</taxon>
        <taxon>Tracheophyta</taxon>
        <taxon>Spermatophyta</taxon>
        <taxon>Magnoliopsida</taxon>
        <taxon>eudicotyledons</taxon>
        <taxon>Gunneridae</taxon>
        <taxon>Pentapetalae</taxon>
        <taxon>asterids</taxon>
        <taxon>campanulids</taxon>
        <taxon>Asterales</taxon>
        <taxon>Asteraceae</taxon>
        <taxon>Asteroideae</taxon>
        <taxon>Anthemideae</taxon>
        <taxon>Anthemidinae</taxon>
        <taxon>Tanacetum</taxon>
    </lineage>
</organism>
<evidence type="ECO:0000313" key="1">
    <source>
        <dbReference type="EMBL" id="GEU46077.1"/>
    </source>
</evidence>
<name>A0A6L2KBH5_TANCI</name>
<gene>
    <name evidence="1" type="ORF">Tci_018055</name>
</gene>
<dbReference type="AlphaFoldDB" id="A0A6L2KBH5"/>
<accession>A0A6L2KBH5</accession>
<proteinExistence type="predicted"/>
<sequence length="240" mass="27928">MVTTVKKRSNHMDRNFGNLTMKLHISIIPYPKRRKTQGVCFINNVCFDNALADLGASISVMPLLTPFLSTTRANIDVFRRLNRGLGKKELILKVLNLLVKRVYMLSLRERLELDLEARLMRETLVLNRSIDPFFEDYLELNDFNVPLELRRDQVDDLIPIIEEGKVIEEFKARNDDRMVSKVFGYPSDCDHDKKIHIDCAHNLKFSCMIVLEYMDAYRDKGMGDVIFGEPFLKEVRINAK</sequence>
<reference evidence="1" key="1">
    <citation type="journal article" date="2019" name="Sci. Rep.">
        <title>Draft genome of Tanacetum cinerariifolium, the natural source of mosquito coil.</title>
        <authorList>
            <person name="Yamashiro T."/>
            <person name="Shiraishi A."/>
            <person name="Satake H."/>
            <person name="Nakayama K."/>
        </authorList>
    </citation>
    <scope>NUCLEOTIDE SEQUENCE</scope>
</reference>
<comment type="caution">
    <text evidence="1">The sequence shown here is derived from an EMBL/GenBank/DDBJ whole genome shotgun (WGS) entry which is preliminary data.</text>
</comment>
<dbReference type="EMBL" id="BKCJ010002076">
    <property type="protein sequence ID" value="GEU46077.1"/>
    <property type="molecule type" value="Genomic_DNA"/>
</dbReference>